<dbReference type="InterPro" id="IPR011335">
    <property type="entry name" value="Restrct_endonuc-II-like"/>
</dbReference>
<gene>
    <name evidence="1" type="primary">yaeQ</name>
    <name evidence="1" type="ORF">GCM10007269_36490</name>
</gene>
<comment type="caution">
    <text evidence="1">The sequence shown here is derived from an EMBL/GenBank/DDBJ whole genome shotgun (WGS) entry which is preliminary data.</text>
</comment>
<dbReference type="Gene3D" id="3.10.640.10">
    <property type="entry name" value="Restriction endonuclease-like alpha-beta roll domain"/>
    <property type="match status" value="1"/>
</dbReference>
<accession>A0ABQ1S4T6</accession>
<evidence type="ECO:0000313" key="1">
    <source>
        <dbReference type="EMBL" id="GGD90621.1"/>
    </source>
</evidence>
<dbReference type="InterPro" id="IPR038590">
    <property type="entry name" value="YaeQ_sf"/>
</dbReference>
<dbReference type="InterPro" id="IPR009822">
    <property type="entry name" value="YaeQ"/>
</dbReference>
<dbReference type="PANTHER" id="PTHR38784:SF1">
    <property type="entry name" value="SUCROSE PHOSPHORYLASE"/>
    <property type="match status" value="1"/>
</dbReference>
<keyword evidence="2" id="KW-1185">Reference proteome</keyword>
<dbReference type="EMBL" id="BMCM01000008">
    <property type="protein sequence ID" value="GGD90621.1"/>
    <property type="molecule type" value="Genomic_DNA"/>
</dbReference>
<evidence type="ECO:0000313" key="2">
    <source>
        <dbReference type="Proteomes" id="UP000629365"/>
    </source>
</evidence>
<dbReference type="Proteomes" id="UP000629365">
    <property type="component" value="Unassembled WGS sequence"/>
</dbReference>
<evidence type="ECO:0008006" key="3">
    <source>
        <dbReference type="Google" id="ProtNLM"/>
    </source>
</evidence>
<name>A0ABQ1S4T6_9MICO</name>
<dbReference type="SMART" id="SM01322">
    <property type="entry name" value="YaeQ"/>
    <property type="match status" value="1"/>
</dbReference>
<reference evidence="2" key="1">
    <citation type="journal article" date="2019" name="Int. J. Syst. Evol. Microbiol.">
        <title>The Global Catalogue of Microorganisms (GCM) 10K type strain sequencing project: providing services to taxonomists for standard genome sequencing and annotation.</title>
        <authorList>
            <consortium name="The Broad Institute Genomics Platform"/>
            <consortium name="The Broad Institute Genome Sequencing Center for Infectious Disease"/>
            <person name="Wu L."/>
            <person name="Ma J."/>
        </authorList>
    </citation>
    <scope>NUCLEOTIDE SEQUENCE [LARGE SCALE GENOMIC DNA]</scope>
    <source>
        <strain evidence="2">CCM 7640</strain>
    </source>
</reference>
<proteinExistence type="predicted"/>
<dbReference type="SUPFAM" id="SSF52980">
    <property type="entry name" value="Restriction endonuclease-like"/>
    <property type="match status" value="1"/>
</dbReference>
<dbReference type="PIRSF" id="PIRSF011484">
    <property type="entry name" value="YaeQ"/>
    <property type="match status" value="1"/>
</dbReference>
<sequence length="182" mass="20071">MAIGAMIHTFTVQLADMDRGVYDDLTLRVARHPSETDAYMLTRTLAYCLEYAEGITFGAGISQADEPAVLVRDMTGKITVWIEVGAPDAERLHYGSKLADRIVVYTHRDPAKVIAPWSGKRIHNAEAIRVFSFDPGFIDDAAASLERRNTMTLTVTEQQLYLDLNGTTLSSAVHMRGAIPEA</sequence>
<protein>
    <recommendedName>
        <fullName evidence="3">YaeQ family protein</fullName>
    </recommendedName>
</protein>
<organism evidence="1 2">
    <name type="scientific">Microbacterium murale</name>
    <dbReference type="NCBI Taxonomy" id="1081040"/>
    <lineage>
        <taxon>Bacteria</taxon>
        <taxon>Bacillati</taxon>
        <taxon>Actinomycetota</taxon>
        <taxon>Actinomycetes</taxon>
        <taxon>Micrococcales</taxon>
        <taxon>Microbacteriaceae</taxon>
        <taxon>Microbacterium</taxon>
    </lineage>
</organism>
<dbReference type="PANTHER" id="PTHR38784">
    <property type="entry name" value="SUCROSE PHOSPHORYLASE"/>
    <property type="match status" value="1"/>
</dbReference>
<dbReference type="Pfam" id="PF07152">
    <property type="entry name" value="YaeQ"/>
    <property type="match status" value="1"/>
</dbReference>
<dbReference type="RefSeq" id="WP_188438166.1">
    <property type="nucleotide sequence ID" value="NZ_BMCM01000008.1"/>
</dbReference>